<evidence type="ECO:0000313" key="5">
    <source>
        <dbReference type="Proteomes" id="UP000824239"/>
    </source>
</evidence>
<evidence type="ECO:0000256" key="2">
    <source>
        <dbReference type="SAM" id="SignalP"/>
    </source>
</evidence>
<accession>A0A9D1IVZ9</accession>
<gene>
    <name evidence="4" type="ORF">IAA53_03375</name>
</gene>
<comment type="caution">
    <text evidence="4">The sequence shown here is derived from an EMBL/GenBank/DDBJ whole genome shotgun (WGS) entry which is preliminary data.</text>
</comment>
<keyword evidence="1" id="KW-0677">Repeat</keyword>
<reference evidence="4" key="2">
    <citation type="journal article" date="2021" name="PeerJ">
        <title>Extensive microbial diversity within the chicken gut microbiome revealed by metagenomics and culture.</title>
        <authorList>
            <person name="Gilroy R."/>
            <person name="Ravi A."/>
            <person name="Getino M."/>
            <person name="Pursley I."/>
            <person name="Horton D.L."/>
            <person name="Alikhan N.F."/>
            <person name="Baker D."/>
            <person name="Gharbi K."/>
            <person name="Hall N."/>
            <person name="Watson M."/>
            <person name="Adriaenssens E.M."/>
            <person name="Foster-Nyarko E."/>
            <person name="Jarju S."/>
            <person name="Secka A."/>
            <person name="Antonio M."/>
            <person name="Oren A."/>
            <person name="Chaudhuri R.R."/>
            <person name="La Ragione R."/>
            <person name="Hildebrand F."/>
            <person name="Pallen M.J."/>
        </authorList>
    </citation>
    <scope>NUCLEOTIDE SEQUENCE</scope>
    <source>
        <strain evidence="4">ChiBcec15-4380</strain>
    </source>
</reference>
<dbReference type="AlphaFoldDB" id="A0A9D1IVZ9"/>
<keyword evidence="2" id="KW-0732">Signal</keyword>
<evidence type="ECO:0000256" key="1">
    <source>
        <dbReference type="ARBA" id="ARBA00022737"/>
    </source>
</evidence>
<reference evidence="4" key="1">
    <citation type="submission" date="2020-10" db="EMBL/GenBank/DDBJ databases">
        <authorList>
            <person name="Gilroy R."/>
        </authorList>
    </citation>
    <scope>NUCLEOTIDE SEQUENCE</scope>
    <source>
        <strain evidence="4">ChiBcec15-4380</strain>
    </source>
</reference>
<feature type="domain" description="SLH" evidence="3">
    <location>
        <begin position="219"/>
        <end position="283"/>
    </location>
</feature>
<feature type="domain" description="SLH" evidence="3">
    <location>
        <begin position="285"/>
        <end position="351"/>
    </location>
</feature>
<dbReference type="Pfam" id="PF17963">
    <property type="entry name" value="Big_9"/>
    <property type="match status" value="1"/>
</dbReference>
<dbReference type="PROSITE" id="PS51272">
    <property type="entry name" value="SLH"/>
    <property type="match status" value="2"/>
</dbReference>
<evidence type="ECO:0000259" key="3">
    <source>
        <dbReference type="PROSITE" id="PS51272"/>
    </source>
</evidence>
<proteinExistence type="predicted"/>
<sequence length="417" mass="44239">MMNHRHTVLVLAAATLLIGSLALPAAAQEITVDTTEQFCFSRQDFTDLASDDGIFFTALPSQALATVRYGSRALQAGDALPASALDQLTLEASCVTDQEVSICYYTMADGAITGSRELTLSILPKKDQPPTAEDGTLETYKNIANTGTLSASDPEGKALTYTLVEEPKRGVVELHDDGTYTYTPSHNKVGKDSFTFTVTDPGGNTSAPAKISIEILKPTDKATYADMEGDPDAFSAMWMKEAGLYTGATVGGNLCFNPEEEVSRGEFLVMVMKLVDAQADETGLTSGFSDEATTPVWMQPYIVSALSNGMISGVSSDSGIVFRPEAALSKAEAAVMLQNILSLPTPSTKTVFQTSEAEQEAVPTWAADAAAALSAAGIPLDSAAQADSITRREVANLLYAVAQLIEGETVETFYWAQ</sequence>
<dbReference type="EMBL" id="DVHE01000022">
    <property type="protein sequence ID" value="HIR50317.1"/>
    <property type="molecule type" value="Genomic_DNA"/>
</dbReference>
<feature type="signal peptide" evidence="2">
    <location>
        <begin position="1"/>
        <end position="27"/>
    </location>
</feature>
<feature type="chain" id="PRO_5038504816" evidence="2">
    <location>
        <begin position="28"/>
        <end position="417"/>
    </location>
</feature>
<protein>
    <submittedName>
        <fullName evidence="4">S-layer homology domain-containing protein</fullName>
    </submittedName>
</protein>
<evidence type="ECO:0000313" key="4">
    <source>
        <dbReference type="EMBL" id="HIR50317.1"/>
    </source>
</evidence>
<dbReference type="Proteomes" id="UP000824239">
    <property type="component" value="Unassembled WGS sequence"/>
</dbReference>
<dbReference type="Gene3D" id="2.60.40.2810">
    <property type="match status" value="1"/>
</dbReference>
<name>A0A9D1IVZ9_9FIRM</name>
<organism evidence="4 5">
    <name type="scientific">Candidatus Avoscillospira avicola</name>
    <dbReference type="NCBI Taxonomy" id="2840706"/>
    <lineage>
        <taxon>Bacteria</taxon>
        <taxon>Bacillati</taxon>
        <taxon>Bacillota</taxon>
        <taxon>Clostridia</taxon>
        <taxon>Eubacteriales</taxon>
        <taxon>Oscillospiraceae</taxon>
        <taxon>Oscillospiraceae incertae sedis</taxon>
        <taxon>Candidatus Avoscillospira</taxon>
    </lineage>
</organism>
<dbReference type="InterPro" id="IPR001119">
    <property type="entry name" value="SLH_dom"/>
</dbReference>